<organism evidence="1 2">
    <name type="scientific">Phtheirospermum japonicum</name>
    <dbReference type="NCBI Taxonomy" id="374723"/>
    <lineage>
        <taxon>Eukaryota</taxon>
        <taxon>Viridiplantae</taxon>
        <taxon>Streptophyta</taxon>
        <taxon>Embryophyta</taxon>
        <taxon>Tracheophyta</taxon>
        <taxon>Spermatophyta</taxon>
        <taxon>Magnoliopsida</taxon>
        <taxon>eudicotyledons</taxon>
        <taxon>Gunneridae</taxon>
        <taxon>Pentapetalae</taxon>
        <taxon>asterids</taxon>
        <taxon>lamiids</taxon>
        <taxon>Lamiales</taxon>
        <taxon>Orobanchaceae</taxon>
        <taxon>Orobanchaceae incertae sedis</taxon>
        <taxon>Phtheirospermum</taxon>
    </lineage>
</organism>
<name>A0A830BY37_9LAMI</name>
<dbReference type="EMBL" id="BMAC01000245">
    <property type="protein sequence ID" value="GFP91449.1"/>
    <property type="molecule type" value="Genomic_DNA"/>
</dbReference>
<dbReference type="Proteomes" id="UP000653305">
    <property type="component" value="Unassembled WGS sequence"/>
</dbReference>
<reference evidence="1" key="1">
    <citation type="submission" date="2020-07" db="EMBL/GenBank/DDBJ databases">
        <title>Ethylene signaling mediates host invasion by parasitic plants.</title>
        <authorList>
            <person name="Yoshida S."/>
        </authorList>
    </citation>
    <scope>NUCLEOTIDE SEQUENCE</scope>
    <source>
        <strain evidence="1">Okayama</strain>
    </source>
</reference>
<comment type="caution">
    <text evidence="1">The sequence shown here is derived from an EMBL/GenBank/DDBJ whole genome shotgun (WGS) entry which is preliminary data.</text>
</comment>
<proteinExistence type="predicted"/>
<sequence>MLEALKKRGTPPPSWTNKARLDQNDLVFWIGLPPKARPDIPFLEDHALTDLSIGEVSTGIPPLVLSNGCLCRRSGELSVSGRCSRYDRKCNIKRPGSTDEYEVPYMCLGQINNNTQKCCLSAIRPAGRLTKLRVKAEKVVEEKLGTQLDIIAPINPDWLEVDALTNLI</sequence>
<accession>A0A830BY37</accession>
<evidence type="ECO:0000313" key="2">
    <source>
        <dbReference type="Proteomes" id="UP000653305"/>
    </source>
</evidence>
<evidence type="ECO:0000313" key="1">
    <source>
        <dbReference type="EMBL" id="GFP91449.1"/>
    </source>
</evidence>
<gene>
    <name evidence="1" type="ORF">PHJA_001288900</name>
</gene>
<dbReference type="AlphaFoldDB" id="A0A830BY37"/>
<protein>
    <submittedName>
        <fullName evidence="1">Uncharacterized protein</fullName>
    </submittedName>
</protein>
<keyword evidence="2" id="KW-1185">Reference proteome</keyword>